<dbReference type="InterPro" id="IPR002937">
    <property type="entry name" value="Amino_oxidase"/>
</dbReference>
<keyword evidence="3" id="KW-0560">Oxidoreductase</keyword>
<dbReference type="Proteomes" id="UP000662857">
    <property type="component" value="Chromosome"/>
</dbReference>
<dbReference type="PANTHER" id="PTHR43563:SF1">
    <property type="entry name" value="AMINE OXIDASE [FLAVIN-CONTAINING] B"/>
    <property type="match status" value="1"/>
</dbReference>
<proteinExistence type="inferred from homology"/>
<comment type="cofactor">
    <cofactor evidence="1">
        <name>FAD</name>
        <dbReference type="ChEBI" id="CHEBI:57692"/>
    </cofactor>
</comment>
<name>A0A895YD69_9ACTN</name>
<dbReference type="PRINTS" id="PR00757">
    <property type="entry name" value="AMINEOXDASEF"/>
</dbReference>
<keyword evidence="8" id="KW-1185">Reference proteome</keyword>
<comment type="similarity">
    <text evidence="2">Belongs to the flavin monoamine oxidase family.</text>
</comment>
<evidence type="ECO:0000313" key="7">
    <source>
        <dbReference type="EMBL" id="QSB14122.1"/>
    </source>
</evidence>
<dbReference type="Gene3D" id="3.50.50.60">
    <property type="entry name" value="FAD/NAD(P)-binding domain"/>
    <property type="match status" value="1"/>
</dbReference>
<dbReference type="InterPro" id="IPR050703">
    <property type="entry name" value="Flavin_MAO"/>
</dbReference>
<dbReference type="KEGG" id="nhy:JQS43_21725"/>
<protein>
    <submittedName>
        <fullName evidence="7">FAD-dependent oxidoreductase</fullName>
    </submittedName>
</protein>
<evidence type="ECO:0000256" key="1">
    <source>
        <dbReference type="ARBA" id="ARBA00001974"/>
    </source>
</evidence>
<reference evidence="7" key="1">
    <citation type="submission" date="2021-02" db="EMBL/GenBank/DDBJ databases">
        <title>Natrosporangium hydrolyticum gen. nov., sp. nov, a haloalkaliphilic actinobacterium from a soda solonchak soil.</title>
        <authorList>
            <person name="Sorokin D.Y."/>
            <person name="Khijniak T.V."/>
            <person name="Zakharycheva A.P."/>
            <person name="Boueva O.V."/>
            <person name="Ariskina E.V."/>
            <person name="Hahnke R.L."/>
            <person name="Bunk B."/>
            <person name="Sproer C."/>
            <person name="Schumann P."/>
            <person name="Evtushenko L.I."/>
            <person name="Kublanov I.V."/>
        </authorList>
    </citation>
    <scope>NUCLEOTIDE SEQUENCE</scope>
    <source>
        <strain evidence="7">DSM 106523</strain>
    </source>
</reference>
<feature type="domain" description="Amine oxidase" evidence="6">
    <location>
        <begin position="15"/>
        <end position="414"/>
    </location>
</feature>
<dbReference type="RefSeq" id="WP_239676237.1">
    <property type="nucleotide sequence ID" value="NZ_CP070499.1"/>
</dbReference>
<dbReference type="Pfam" id="PF01593">
    <property type="entry name" value="Amino_oxidase"/>
    <property type="match status" value="1"/>
</dbReference>
<dbReference type="GO" id="GO:0016491">
    <property type="term" value="F:oxidoreductase activity"/>
    <property type="evidence" value="ECO:0007669"/>
    <property type="project" value="UniProtKB-KW"/>
</dbReference>
<feature type="binding site" evidence="4">
    <location>
        <position position="308"/>
    </location>
    <ligand>
        <name>substrate</name>
    </ligand>
</feature>
<feature type="region of interest" description="Disordered" evidence="5">
    <location>
        <begin position="82"/>
        <end position="101"/>
    </location>
</feature>
<sequence length="415" mass="43484">MADPVDLLVIGGGAAGLAAAVAGEQRGLTCQVLEAQARLGGRVHTVETDTGPVDLGAQEINGDMTAVLDLAADAGRHLSPLPTGGAGLTVTGDAQRRRPAHERPDAWLALLTDGAPPAPGSSVADLLKAADLPQAEADLAQTVTAELFGQPAHRLDAEAVRRELATYESDRDPDEFQLRGGFGEVITALAGQLRRPPVMGTPVQTVRVVDDEVVVQTATAAWSARYVVITAPPPVARWIDYRLPAQQELSSLLAGFVAGDLIKYTAVYDRPFWRYDGLSGAATYTDPVGLVVADGSVDDGRAPRLTAFLGGPTARTWAGLPTEQRDQQLRHQLARAFGPAAAQPLAIHEAVWVDHPWSGGAYNSQVRAGAAADSADRLAAWGDRVVFAGAELAPRFRGFVEGAISSGRAAVARLG</sequence>
<evidence type="ECO:0000256" key="2">
    <source>
        <dbReference type="ARBA" id="ARBA00005995"/>
    </source>
</evidence>
<dbReference type="InterPro" id="IPR001613">
    <property type="entry name" value="Flavin_amine_oxidase"/>
</dbReference>
<dbReference type="EMBL" id="CP070499">
    <property type="protein sequence ID" value="QSB14122.1"/>
    <property type="molecule type" value="Genomic_DNA"/>
</dbReference>
<dbReference type="InterPro" id="IPR036188">
    <property type="entry name" value="FAD/NAD-bd_sf"/>
</dbReference>
<dbReference type="SUPFAM" id="SSF54373">
    <property type="entry name" value="FAD-linked reductases, C-terminal domain"/>
    <property type="match status" value="1"/>
</dbReference>
<evidence type="ECO:0000313" key="8">
    <source>
        <dbReference type="Proteomes" id="UP000662857"/>
    </source>
</evidence>
<gene>
    <name evidence="7" type="ORF">JQS43_21725</name>
</gene>
<evidence type="ECO:0000259" key="6">
    <source>
        <dbReference type="Pfam" id="PF01593"/>
    </source>
</evidence>
<feature type="binding site" evidence="4">
    <location>
        <position position="391"/>
    </location>
    <ligand>
        <name>FAD</name>
        <dbReference type="ChEBI" id="CHEBI:57692"/>
    </ligand>
</feature>
<accession>A0A895YD69</accession>
<evidence type="ECO:0000256" key="4">
    <source>
        <dbReference type="PIRSR" id="PIRSR601613-1"/>
    </source>
</evidence>
<dbReference type="SUPFAM" id="SSF51905">
    <property type="entry name" value="FAD/NAD(P)-binding domain"/>
    <property type="match status" value="1"/>
</dbReference>
<feature type="binding site" evidence="4">
    <location>
        <position position="203"/>
    </location>
    <ligand>
        <name>FAD</name>
        <dbReference type="ChEBI" id="CHEBI:57692"/>
    </ligand>
</feature>
<evidence type="ECO:0000256" key="3">
    <source>
        <dbReference type="ARBA" id="ARBA00023002"/>
    </source>
</evidence>
<dbReference type="AlphaFoldDB" id="A0A895YD69"/>
<dbReference type="PANTHER" id="PTHR43563">
    <property type="entry name" value="AMINE OXIDASE"/>
    <property type="match status" value="1"/>
</dbReference>
<feature type="binding site" evidence="4">
    <location>
        <begin position="34"/>
        <end position="35"/>
    </location>
    <ligand>
        <name>FAD</name>
        <dbReference type="ChEBI" id="CHEBI:57692"/>
    </ligand>
</feature>
<organism evidence="7 8">
    <name type="scientific">Natronosporangium hydrolyticum</name>
    <dbReference type="NCBI Taxonomy" id="2811111"/>
    <lineage>
        <taxon>Bacteria</taxon>
        <taxon>Bacillati</taxon>
        <taxon>Actinomycetota</taxon>
        <taxon>Actinomycetes</taxon>
        <taxon>Micromonosporales</taxon>
        <taxon>Micromonosporaceae</taxon>
        <taxon>Natronosporangium</taxon>
    </lineage>
</organism>
<evidence type="ECO:0000256" key="5">
    <source>
        <dbReference type="SAM" id="MobiDB-lite"/>
    </source>
</evidence>